<evidence type="ECO:0000256" key="13">
    <source>
        <dbReference type="ARBA" id="ARBA00044502"/>
    </source>
</evidence>
<dbReference type="InterPro" id="IPR025494">
    <property type="entry name" value="DUF4385"/>
</dbReference>
<keyword evidence="4" id="KW-0479">Metal-binding</keyword>
<dbReference type="Gene3D" id="2.70.50.70">
    <property type="match status" value="1"/>
</dbReference>
<comment type="caution">
    <text evidence="19">The sequence shown here is derived from an EMBL/GenBank/DDBJ whole genome shotgun (WGS) entry which is preliminary data.</text>
</comment>
<evidence type="ECO:0000256" key="2">
    <source>
        <dbReference type="ARBA" id="ARBA00004613"/>
    </source>
</evidence>
<evidence type="ECO:0000256" key="5">
    <source>
        <dbReference type="ARBA" id="ARBA00022729"/>
    </source>
</evidence>
<evidence type="ECO:0000256" key="15">
    <source>
        <dbReference type="ARBA" id="ARBA00047174"/>
    </source>
</evidence>
<keyword evidence="6" id="KW-0136">Cellulose degradation</keyword>
<dbReference type="CDD" id="cd21175">
    <property type="entry name" value="LPMO_AA9"/>
    <property type="match status" value="1"/>
</dbReference>
<name>A0A8K0WKL7_9HYPO</name>
<evidence type="ECO:0000256" key="3">
    <source>
        <dbReference type="ARBA" id="ARBA00022525"/>
    </source>
</evidence>
<keyword evidence="8" id="KW-0186">Copper</keyword>
<feature type="compositionally biased region" description="Basic and acidic residues" evidence="16">
    <location>
        <begin position="486"/>
        <end position="495"/>
    </location>
</feature>
<dbReference type="InterPro" id="IPR005103">
    <property type="entry name" value="AA9_LPMO"/>
</dbReference>
<keyword evidence="7" id="KW-0560">Oxidoreductase</keyword>
<dbReference type="PANTHER" id="PTHR33353:SF2">
    <property type="entry name" value="ENDO-BETA-1,4-GLUCANASE D"/>
    <property type="match status" value="1"/>
</dbReference>
<feature type="domain" description="CBM1" evidence="18">
    <location>
        <begin position="256"/>
        <end position="291"/>
    </location>
</feature>
<comment type="subcellular location">
    <subcellularLocation>
        <location evidence="2">Secreted</location>
    </subcellularLocation>
</comment>
<keyword evidence="9" id="KW-0503">Monooxygenase</keyword>
<organism evidence="19 20">
    <name type="scientific">Stachybotrys elegans</name>
    <dbReference type="NCBI Taxonomy" id="80388"/>
    <lineage>
        <taxon>Eukaryota</taxon>
        <taxon>Fungi</taxon>
        <taxon>Dikarya</taxon>
        <taxon>Ascomycota</taxon>
        <taxon>Pezizomycotina</taxon>
        <taxon>Sordariomycetes</taxon>
        <taxon>Hypocreomycetidae</taxon>
        <taxon>Hypocreales</taxon>
        <taxon>Stachybotryaceae</taxon>
        <taxon>Stachybotrys</taxon>
    </lineage>
</organism>
<dbReference type="Pfam" id="PF03443">
    <property type="entry name" value="AA9"/>
    <property type="match status" value="1"/>
</dbReference>
<evidence type="ECO:0000259" key="18">
    <source>
        <dbReference type="PROSITE" id="PS51164"/>
    </source>
</evidence>
<comment type="similarity">
    <text evidence="13">Belongs to the polysaccharide monooxygenase AA9 family.</text>
</comment>
<dbReference type="InterPro" id="IPR035971">
    <property type="entry name" value="CBD_sf"/>
</dbReference>
<feature type="signal peptide" evidence="17">
    <location>
        <begin position="1"/>
        <end position="17"/>
    </location>
</feature>
<dbReference type="InterPro" id="IPR000254">
    <property type="entry name" value="CBD"/>
</dbReference>
<dbReference type="PANTHER" id="PTHR33353">
    <property type="entry name" value="PUTATIVE (AFU_ORTHOLOGUE AFUA_1G12560)-RELATED"/>
    <property type="match status" value="1"/>
</dbReference>
<evidence type="ECO:0000256" key="10">
    <source>
        <dbReference type="ARBA" id="ARBA00023157"/>
    </source>
</evidence>
<evidence type="ECO:0000256" key="17">
    <source>
        <dbReference type="SAM" id="SignalP"/>
    </source>
</evidence>
<dbReference type="OrthoDB" id="2589819at2759"/>
<dbReference type="GO" id="GO:0030245">
    <property type="term" value="P:cellulose catabolic process"/>
    <property type="evidence" value="ECO:0007669"/>
    <property type="project" value="UniProtKB-KW"/>
</dbReference>
<protein>
    <recommendedName>
        <fullName evidence="15">lytic cellulose monooxygenase (C4-dehydrogenating)</fullName>
        <ecNumber evidence="15">1.14.99.56</ecNumber>
    </recommendedName>
</protein>
<keyword evidence="12" id="KW-0624">Polysaccharide degradation</keyword>
<evidence type="ECO:0000256" key="6">
    <source>
        <dbReference type="ARBA" id="ARBA00023001"/>
    </source>
</evidence>
<dbReference type="EC" id="1.14.99.56" evidence="15"/>
<dbReference type="AlphaFoldDB" id="A0A8K0WKL7"/>
<evidence type="ECO:0000256" key="7">
    <source>
        <dbReference type="ARBA" id="ARBA00023002"/>
    </source>
</evidence>
<dbReference type="PROSITE" id="PS51164">
    <property type="entry name" value="CBM1_2"/>
    <property type="match status" value="1"/>
</dbReference>
<dbReference type="SUPFAM" id="SSF57180">
    <property type="entry name" value="Cellulose-binding domain"/>
    <property type="match status" value="1"/>
</dbReference>
<keyword evidence="5 17" id="KW-0732">Signal</keyword>
<evidence type="ECO:0000256" key="16">
    <source>
        <dbReference type="SAM" id="MobiDB-lite"/>
    </source>
</evidence>
<feature type="region of interest" description="Disordered" evidence="16">
    <location>
        <begin position="486"/>
        <end position="510"/>
    </location>
</feature>
<sequence>MKSILAFTLLAAPLAQAHYIFTQLIHNGRAVGGDYTYVRKNNNEYNPSFTSEVVGSSILRCNKGAQPGNTQTYTAAPGDRLALKLWYNEFIEHPGPGFVYMSKAPGSVNSYDGSGDWFKVYESGLCGSNPGRDADWCTWQKDRIEFTIPQGTPPGEYLVRWEHIGLHEGHVGKAQFYMECAQIKITGNGNGQPGPLVKIPGVYSANDPGIAYNKWGTNLKPYVMPGPAVWRGGSSGGGGNDGGSGGGGGGGGGGGATAPLYGQCGGQGWTGPTLCAQGTCKASNEWYSHRLEEVRATASLGAYDIIDLLHFVNSRHHCQAESINPHDAKPRRVLTATMSHTSLMKGAPYPTRMSYSIGRGEQGVLTFEPYKSELLPLWRFRTLAAAQQSAADLWEKFEAFDKDEDFVGMDMTRKFIQMGYTRSKRYANHAGGRKYKRRTREVLPLSSDHAGKREKEAASQVFLKTWERCRAHEGYQARRAAFLKEQREWQKKQDTSDTSPKSNDKRVKFG</sequence>
<evidence type="ECO:0000256" key="11">
    <source>
        <dbReference type="ARBA" id="ARBA00023277"/>
    </source>
</evidence>
<keyword evidence="10" id="KW-1015">Disulfide bond</keyword>
<dbReference type="GO" id="GO:0046872">
    <property type="term" value="F:metal ion binding"/>
    <property type="evidence" value="ECO:0007669"/>
    <property type="project" value="UniProtKB-KW"/>
</dbReference>
<dbReference type="SMART" id="SM00236">
    <property type="entry name" value="fCBD"/>
    <property type="match status" value="1"/>
</dbReference>
<evidence type="ECO:0000256" key="1">
    <source>
        <dbReference type="ARBA" id="ARBA00001973"/>
    </source>
</evidence>
<comment type="catalytic activity">
    <reaction evidence="14">
        <text>[(1-&gt;4)-beta-D-glucosyl]n+m + reduced acceptor + O2 = 4-dehydro-beta-D-glucosyl-[(1-&gt;4)-beta-D-glucosyl]n-1 + [(1-&gt;4)-beta-D-glucosyl]m + acceptor + H2O.</text>
        <dbReference type="EC" id="1.14.99.56"/>
    </reaction>
</comment>
<keyword evidence="3" id="KW-0964">Secreted</keyword>
<dbReference type="Pfam" id="PF14328">
    <property type="entry name" value="DUF4385"/>
    <property type="match status" value="1"/>
</dbReference>
<keyword evidence="20" id="KW-1185">Reference proteome</keyword>
<keyword evidence="11" id="KW-0119">Carbohydrate metabolism</keyword>
<evidence type="ECO:0000313" key="19">
    <source>
        <dbReference type="EMBL" id="KAH7305598.1"/>
    </source>
</evidence>
<dbReference type="Proteomes" id="UP000813444">
    <property type="component" value="Unassembled WGS sequence"/>
</dbReference>
<proteinExistence type="inferred from homology"/>
<gene>
    <name evidence="19" type="ORF">B0I35DRAFT_413967</name>
</gene>
<dbReference type="InterPro" id="IPR049892">
    <property type="entry name" value="AA9"/>
</dbReference>
<accession>A0A8K0WKL7</accession>
<evidence type="ECO:0000256" key="12">
    <source>
        <dbReference type="ARBA" id="ARBA00023326"/>
    </source>
</evidence>
<evidence type="ECO:0000256" key="14">
    <source>
        <dbReference type="ARBA" id="ARBA00045077"/>
    </source>
</evidence>
<dbReference type="GO" id="GO:0004497">
    <property type="term" value="F:monooxygenase activity"/>
    <property type="evidence" value="ECO:0007669"/>
    <property type="project" value="UniProtKB-KW"/>
</dbReference>
<comment type="cofactor">
    <cofactor evidence="1">
        <name>Cu(2+)</name>
        <dbReference type="ChEBI" id="CHEBI:29036"/>
    </cofactor>
</comment>
<evidence type="ECO:0000256" key="9">
    <source>
        <dbReference type="ARBA" id="ARBA00023033"/>
    </source>
</evidence>
<dbReference type="Pfam" id="PF00734">
    <property type="entry name" value="CBM_1"/>
    <property type="match status" value="1"/>
</dbReference>
<dbReference type="EMBL" id="JAGPNK010000018">
    <property type="protein sequence ID" value="KAH7305598.1"/>
    <property type="molecule type" value="Genomic_DNA"/>
</dbReference>
<feature type="region of interest" description="Disordered" evidence="16">
    <location>
        <begin position="233"/>
        <end position="252"/>
    </location>
</feature>
<evidence type="ECO:0000313" key="20">
    <source>
        <dbReference type="Proteomes" id="UP000813444"/>
    </source>
</evidence>
<evidence type="ECO:0000256" key="4">
    <source>
        <dbReference type="ARBA" id="ARBA00022723"/>
    </source>
</evidence>
<dbReference type="GO" id="GO:0030248">
    <property type="term" value="F:cellulose binding"/>
    <property type="evidence" value="ECO:0007669"/>
    <property type="project" value="InterPro"/>
</dbReference>
<reference evidence="19" key="1">
    <citation type="journal article" date="2021" name="Nat. Commun.">
        <title>Genetic determinants of endophytism in the Arabidopsis root mycobiome.</title>
        <authorList>
            <person name="Mesny F."/>
            <person name="Miyauchi S."/>
            <person name="Thiergart T."/>
            <person name="Pickel B."/>
            <person name="Atanasova L."/>
            <person name="Karlsson M."/>
            <person name="Huettel B."/>
            <person name="Barry K.W."/>
            <person name="Haridas S."/>
            <person name="Chen C."/>
            <person name="Bauer D."/>
            <person name="Andreopoulos W."/>
            <person name="Pangilinan J."/>
            <person name="LaButti K."/>
            <person name="Riley R."/>
            <person name="Lipzen A."/>
            <person name="Clum A."/>
            <person name="Drula E."/>
            <person name="Henrissat B."/>
            <person name="Kohler A."/>
            <person name="Grigoriev I.V."/>
            <person name="Martin F.M."/>
            <person name="Hacquard S."/>
        </authorList>
    </citation>
    <scope>NUCLEOTIDE SEQUENCE</scope>
    <source>
        <strain evidence="19">MPI-CAGE-CH-0235</strain>
    </source>
</reference>
<feature type="chain" id="PRO_5035474735" description="lytic cellulose monooxygenase (C4-dehydrogenating)" evidence="17">
    <location>
        <begin position="18"/>
        <end position="510"/>
    </location>
</feature>
<evidence type="ECO:0000256" key="8">
    <source>
        <dbReference type="ARBA" id="ARBA00023008"/>
    </source>
</evidence>
<dbReference type="GO" id="GO:0005576">
    <property type="term" value="C:extracellular region"/>
    <property type="evidence" value="ECO:0007669"/>
    <property type="project" value="UniProtKB-SubCell"/>
</dbReference>